<dbReference type="EMBL" id="WESC01000005">
    <property type="protein sequence ID" value="KAB7740661.1"/>
    <property type="molecule type" value="Genomic_DNA"/>
</dbReference>
<reference evidence="2 3" key="1">
    <citation type="submission" date="2019-09" db="EMBL/GenBank/DDBJ databases">
        <title>Parvibaculum sedimenti sp. nov., isolated from sediment.</title>
        <authorList>
            <person name="Wang Y."/>
        </authorList>
    </citation>
    <scope>NUCLEOTIDE SEQUENCE [LARGE SCALE GENOMIC DNA]</scope>
    <source>
        <strain evidence="2 3">HXT-9</strain>
    </source>
</reference>
<accession>A0A6N6VIE7</accession>
<feature type="transmembrane region" description="Helical" evidence="1">
    <location>
        <begin position="337"/>
        <end position="356"/>
    </location>
</feature>
<feature type="transmembrane region" description="Helical" evidence="1">
    <location>
        <begin position="106"/>
        <end position="125"/>
    </location>
</feature>
<dbReference type="AlphaFoldDB" id="A0A6N6VIE7"/>
<gene>
    <name evidence="2" type="ORF">F2P47_06315</name>
</gene>
<protein>
    <recommendedName>
        <fullName evidence="4">Glycosyltransferase RgtA/B/C/D-like domain-containing protein</fullName>
    </recommendedName>
</protein>
<keyword evidence="1" id="KW-1133">Transmembrane helix</keyword>
<evidence type="ECO:0000256" key="1">
    <source>
        <dbReference type="SAM" id="Phobius"/>
    </source>
</evidence>
<keyword evidence="1" id="KW-0472">Membrane</keyword>
<evidence type="ECO:0000313" key="2">
    <source>
        <dbReference type="EMBL" id="KAB7740661.1"/>
    </source>
</evidence>
<feature type="transmembrane region" description="Helical" evidence="1">
    <location>
        <begin position="185"/>
        <end position="203"/>
    </location>
</feature>
<dbReference type="Proteomes" id="UP000468901">
    <property type="component" value="Unassembled WGS sequence"/>
</dbReference>
<feature type="transmembrane region" description="Helical" evidence="1">
    <location>
        <begin position="67"/>
        <end position="94"/>
    </location>
</feature>
<feature type="transmembrane region" description="Helical" evidence="1">
    <location>
        <begin position="362"/>
        <end position="380"/>
    </location>
</feature>
<keyword evidence="1" id="KW-0812">Transmembrane</keyword>
<feature type="transmembrane region" description="Helical" evidence="1">
    <location>
        <begin position="14"/>
        <end position="34"/>
    </location>
</feature>
<dbReference type="RefSeq" id="WP_152215395.1">
    <property type="nucleotide sequence ID" value="NZ_WESC01000005.1"/>
</dbReference>
<evidence type="ECO:0008006" key="4">
    <source>
        <dbReference type="Google" id="ProtNLM"/>
    </source>
</evidence>
<evidence type="ECO:0000313" key="3">
    <source>
        <dbReference type="Proteomes" id="UP000468901"/>
    </source>
</evidence>
<comment type="caution">
    <text evidence="2">The sequence shown here is derived from an EMBL/GenBank/DDBJ whole genome shotgun (WGS) entry which is preliminary data.</text>
</comment>
<sequence length="417" mass="47203">MRPLKYIVDHARRYWLETVTFAVANAFLVGVLGVNSHHVGLEAWAMKAAELAAFTLPPSNFYPIGPALLYLPFQMLGIKAVWALFFYFNIGLFFYARICRGIDNRLVGRMALLAVLLNPYFYWIVKSSQDVVLQFAVLTAALSFLIEGRLVVYSLVALLGSVVRSTDIFVFAGLAFLMYLRERRAIWALFPALYIVVAVFNFAQYGSVSPSLNGGYNIFLGQHPLYAVAHPHYDIDYFFEHEGHSDPRVLFGIPRTTENEGQVDVRYRDLGFSFLRENPQRFLYTSAIKLENWLFNFEKVPNLSGKFYLTKDQRGIVVESVRSNMLAADAAYIAYKIIYNLLFAVALFLAALAPRYALGNRYLPLLLPMFFVAPVILLTFPDTRFKIVYEMLALPAILVFAAEAGSRLTAPRTPAQV</sequence>
<organism evidence="2 3">
    <name type="scientific">Parvibaculum sedimenti</name>
    <dbReference type="NCBI Taxonomy" id="2608632"/>
    <lineage>
        <taxon>Bacteria</taxon>
        <taxon>Pseudomonadati</taxon>
        <taxon>Pseudomonadota</taxon>
        <taxon>Alphaproteobacteria</taxon>
        <taxon>Hyphomicrobiales</taxon>
        <taxon>Parvibaculaceae</taxon>
        <taxon>Parvibaculum</taxon>
    </lineage>
</organism>
<keyword evidence="3" id="KW-1185">Reference proteome</keyword>
<proteinExistence type="predicted"/>
<feature type="transmembrane region" description="Helical" evidence="1">
    <location>
        <begin position="131"/>
        <end position="148"/>
    </location>
</feature>
<feature type="transmembrane region" description="Helical" evidence="1">
    <location>
        <begin position="155"/>
        <end position="179"/>
    </location>
</feature>
<name>A0A6N6VIE7_9HYPH</name>